<proteinExistence type="predicted"/>
<reference evidence="2" key="1">
    <citation type="journal article" date="2023" name="Nat. Plants">
        <title>Single-cell RNA sequencing provides a high-resolution roadmap for understanding the multicellular compartmentation of specialized metabolism.</title>
        <authorList>
            <person name="Sun S."/>
            <person name="Shen X."/>
            <person name="Li Y."/>
            <person name="Li Y."/>
            <person name="Wang S."/>
            <person name="Li R."/>
            <person name="Zhang H."/>
            <person name="Shen G."/>
            <person name="Guo B."/>
            <person name="Wei J."/>
            <person name="Xu J."/>
            <person name="St-Pierre B."/>
            <person name="Chen S."/>
            <person name="Sun C."/>
        </authorList>
    </citation>
    <scope>NUCLEOTIDE SEQUENCE [LARGE SCALE GENOMIC DNA]</scope>
</reference>
<name>A0ACC0BUK8_CATRO</name>
<dbReference type="Proteomes" id="UP001060085">
    <property type="component" value="Linkage Group LG02"/>
</dbReference>
<evidence type="ECO:0000313" key="2">
    <source>
        <dbReference type="Proteomes" id="UP001060085"/>
    </source>
</evidence>
<sequence>MINNQRSSISFFEAPVLAILFGFLREFKLKMSGEAYIENSLDFPKYGRAKRGEMYRATYDGGGRSEKTRMQNRGEYTHNENAYGDEFFGKRCYYEEKKSKEKSKSEEKKKNQEKENESELEENESTRGKLSKEIFEGKNEERMSEESKEREFVSPHVVKPSMSSLSIEEDAPIN</sequence>
<dbReference type="EMBL" id="CM044702">
    <property type="protein sequence ID" value="KAI5676358.1"/>
    <property type="molecule type" value="Genomic_DNA"/>
</dbReference>
<organism evidence="1 2">
    <name type="scientific">Catharanthus roseus</name>
    <name type="common">Madagascar periwinkle</name>
    <name type="synonym">Vinca rosea</name>
    <dbReference type="NCBI Taxonomy" id="4058"/>
    <lineage>
        <taxon>Eukaryota</taxon>
        <taxon>Viridiplantae</taxon>
        <taxon>Streptophyta</taxon>
        <taxon>Embryophyta</taxon>
        <taxon>Tracheophyta</taxon>
        <taxon>Spermatophyta</taxon>
        <taxon>Magnoliopsida</taxon>
        <taxon>eudicotyledons</taxon>
        <taxon>Gunneridae</taxon>
        <taxon>Pentapetalae</taxon>
        <taxon>asterids</taxon>
        <taxon>lamiids</taxon>
        <taxon>Gentianales</taxon>
        <taxon>Apocynaceae</taxon>
        <taxon>Rauvolfioideae</taxon>
        <taxon>Vinceae</taxon>
        <taxon>Catharanthinae</taxon>
        <taxon>Catharanthus</taxon>
    </lineage>
</organism>
<protein>
    <submittedName>
        <fullName evidence="1">Uncharacterized protein</fullName>
    </submittedName>
</protein>
<gene>
    <name evidence="1" type="ORF">M9H77_07308</name>
</gene>
<evidence type="ECO:0000313" key="1">
    <source>
        <dbReference type="EMBL" id="KAI5676358.1"/>
    </source>
</evidence>
<comment type="caution">
    <text evidence="1">The sequence shown here is derived from an EMBL/GenBank/DDBJ whole genome shotgun (WGS) entry which is preliminary data.</text>
</comment>
<accession>A0ACC0BUK8</accession>
<keyword evidence="2" id="KW-1185">Reference proteome</keyword>